<name>A0ABW6G038_9PSEU</name>
<dbReference type="PANTHER" id="PTHR43316:SF8">
    <property type="entry name" value="HAD FAMILY HYDROLASE"/>
    <property type="match status" value="1"/>
</dbReference>
<dbReference type="SFLD" id="SFLDS00003">
    <property type="entry name" value="Haloacid_Dehalogenase"/>
    <property type="match status" value="1"/>
</dbReference>
<protein>
    <submittedName>
        <fullName evidence="2">HAD family hydrolase</fullName>
        <ecNumber evidence="2">3.1.3.-</ecNumber>
    </submittedName>
</protein>
<dbReference type="SFLD" id="SFLDG01129">
    <property type="entry name" value="C1.5:_HAD__Beta-PGM__Phosphata"/>
    <property type="match status" value="1"/>
</dbReference>
<evidence type="ECO:0000256" key="1">
    <source>
        <dbReference type="ARBA" id="ARBA00022801"/>
    </source>
</evidence>
<dbReference type="InterPro" id="IPR036412">
    <property type="entry name" value="HAD-like_sf"/>
</dbReference>
<dbReference type="GO" id="GO:0016787">
    <property type="term" value="F:hydrolase activity"/>
    <property type="evidence" value="ECO:0007669"/>
    <property type="project" value="UniProtKB-KW"/>
</dbReference>
<organism evidence="2 3">
    <name type="scientific">Prauserella salsuginis</name>
    <dbReference type="NCBI Taxonomy" id="387889"/>
    <lineage>
        <taxon>Bacteria</taxon>
        <taxon>Bacillati</taxon>
        <taxon>Actinomycetota</taxon>
        <taxon>Actinomycetes</taxon>
        <taxon>Pseudonocardiales</taxon>
        <taxon>Pseudonocardiaceae</taxon>
        <taxon>Prauserella</taxon>
        <taxon>Prauserella salsuginis group</taxon>
    </lineage>
</organism>
<reference evidence="2 3" key="1">
    <citation type="submission" date="2024-09" db="EMBL/GenBank/DDBJ databases">
        <title>The Natural Products Discovery Center: Release of the First 8490 Sequenced Strains for Exploring Actinobacteria Biosynthetic Diversity.</title>
        <authorList>
            <person name="Kalkreuter E."/>
            <person name="Kautsar S.A."/>
            <person name="Yang D."/>
            <person name="Bader C.D."/>
            <person name="Teijaro C.N."/>
            <person name="Fluegel L."/>
            <person name="Davis C.M."/>
            <person name="Simpson J.R."/>
            <person name="Lauterbach L."/>
            <person name="Steele A.D."/>
            <person name="Gui C."/>
            <person name="Meng S."/>
            <person name="Li G."/>
            <person name="Viehrig K."/>
            <person name="Ye F."/>
            <person name="Su P."/>
            <person name="Kiefer A.F."/>
            <person name="Nichols A."/>
            <person name="Cepeda A.J."/>
            <person name="Yan W."/>
            <person name="Fan B."/>
            <person name="Jiang Y."/>
            <person name="Adhikari A."/>
            <person name="Zheng C.-J."/>
            <person name="Schuster L."/>
            <person name="Cowan T.M."/>
            <person name="Smanski M.J."/>
            <person name="Chevrette M.G."/>
            <person name="De Carvalho L.P.S."/>
            <person name="Shen B."/>
        </authorList>
    </citation>
    <scope>NUCLEOTIDE SEQUENCE [LARGE SCALE GENOMIC DNA]</scope>
    <source>
        <strain evidence="2 3">NPDC060353</strain>
    </source>
</reference>
<keyword evidence="1 2" id="KW-0378">Hydrolase</keyword>
<sequence length="230" mass="25284">MTIRAVFFDVGEVLVDETTEYGTWADWLGVPRHTFSAVFGAVIARGLDYREAFQVFQPGFDLDRERRARAEAGQPETFDETDLYTDVRPCFVNLREQGLVVGVAGNQTTRAEGILHALQLPIDVLGTSDSWNASKPSPEFFERLIAEAGVPADHILYVGDRLDNDIRPAVDLGMKTAVIRRGPWGHILRNNAATAILGADVEASCLFQLDSLVSLDSLVAEHNEAARDAV</sequence>
<dbReference type="Gene3D" id="3.40.50.1000">
    <property type="entry name" value="HAD superfamily/HAD-like"/>
    <property type="match status" value="1"/>
</dbReference>
<dbReference type="SUPFAM" id="SSF56784">
    <property type="entry name" value="HAD-like"/>
    <property type="match status" value="1"/>
</dbReference>
<comment type="caution">
    <text evidence="2">The sequence shown here is derived from an EMBL/GenBank/DDBJ whole genome shotgun (WGS) entry which is preliminary data.</text>
</comment>
<dbReference type="EC" id="3.1.3.-" evidence="2"/>
<dbReference type="InterPro" id="IPR023214">
    <property type="entry name" value="HAD_sf"/>
</dbReference>
<evidence type="ECO:0000313" key="2">
    <source>
        <dbReference type="EMBL" id="MFD6792557.1"/>
    </source>
</evidence>
<dbReference type="NCBIfam" id="TIGR01549">
    <property type="entry name" value="HAD-SF-IA-v1"/>
    <property type="match status" value="1"/>
</dbReference>
<gene>
    <name evidence="2" type="ORF">ACFWGY_04415</name>
</gene>
<accession>A0ABW6G038</accession>
<keyword evidence="3" id="KW-1185">Reference proteome</keyword>
<dbReference type="Pfam" id="PF00702">
    <property type="entry name" value="Hydrolase"/>
    <property type="match status" value="1"/>
</dbReference>
<dbReference type="RefSeq" id="WP_258936884.1">
    <property type="nucleotide sequence ID" value="NZ_JANBBF010000010.1"/>
</dbReference>
<dbReference type="Proteomes" id="UP001598673">
    <property type="component" value="Unassembled WGS sequence"/>
</dbReference>
<dbReference type="PANTHER" id="PTHR43316">
    <property type="entry name" value="HYDROLASE, HALOACID DELAHOGENASE-RELATED"/>
    <property type="match status" value="1"/>
</dbReference>
<evidence type="ECO:0000313" key="3">
    <source>
        <dbReference type="Proteomes" id="UP001598673"/>
    </source>
</evidence>
<dbReference type="InterPro" id="IPR006439">
    <property type="entry name" value="HAD-SF_hydro_IA"/>
</dbReference>
<dbReference type="EMBL" id="JBHXCV010000002">
    <property type="protein sequence ID" value="MFD6792557.1"/>
    <property type="molecule type" value="Genomic_DNA"/>
</dbReference>
<dbReference type="InterPro" id="IPR051540">
    <property type="entry name" value="S-2-haloacid_dehalogenase"/>
</dbReference>
<proteinExistence type="predicted"/>